<comment type="caution">
    <text evidence="1">The sequence shown here is derived from an EMBL/GenBank/DDBJ whole genome shotgun (WGS) entry which is preliminary data.</text>
</comment>
<dbReference type="InterPro" id="IPR036271">
    <property type="entry name" value="Tet_transcr_reg_TetR-rel_C_sf"/>
</dbReference>
<protein>
    <recommendedName>
        <fullName evidence="3">Tetracycline repressor TetR C-terminal domain-containing protein</fullName>
    </recommendedName>
</protein>
<dbReference type="SUPFAM" id="SSF48498">
    <property type="entry name" value="Tetracyclin repressor-like, C-terminal domain"/>
    <property type="match status" value="1"/>
</dbReference>
<evidence type="ECO:0008006" key="3">
    <source>
        <dbReference type="Google" id="ProtNLM"/>
    </source>
</evidence>
<reference evidence="2" key="1">
    <citation type="journal article" date="2019" name="Int. J. Syst. Evol. Microbiol.">
        <title>The Global Catalogue of Microorganisms (GCM) 10K type strain sequencing project: providing services to taxonomists for standard genome sequencing and annotation.</title>
        <authorList>
            <consortium name="The Broad Institute Genomics Platform"/>
            <consortium name="The Broad Institute Genome Sequencing Center for Infectious Disease"/>
            <person name="Wu L."/>
            <person name="Ma J."/>
        </authorList>
    </citation>
    <scope>NUCLEOTIDE SEQUENCE [LARGE SCALE GENOMIC DNA]</scope>
    <source>
        <strain evidence="2">NBRC 108755</strain>
    </source>
</reference>
<dbReference type="Proteomes" id="UP001157069">
    <property type="component" value="Unassembled WGS sequence"/>
</dbReference>
<keyword evidence="2" id="KW-1185">Reference proteome</keyword>
<gene>
    <name evidence="1" type="ORF">GCM10025869_31280</name>
</gene>
<evidence type="ECO:0000313" key="2">
    <source>
        <dbReference type="Proteomes" id="UP001157069"/>
    </source>
</evidence>
<organism evidence="1 2">
    <name type="scientific">Homoserinibacter gongjuensis</name>
    <dbReference type="NCBI Taxonomy" id="1162968"/>
    <lineage>
        <taxon>Bacteria</taxon>
        <taxon>Bacillati</taxon>
        <taxon>Actinomycetota</taxon>
        <taxon>Actinomycetes</taxon>
        <taxon>Micrococcales</taxon>
        <taxon>Microbacteriaceae</taxon>
        <taxon>Homoserinibacter</taxon>
    </lineage>
</organism>
<name>A0ABQ6JZS0_9MICO</name>
<accession>A0ABQ6JZS0</accession>
<evidence type="ECO:0000313" key="1">
    <source>
        <dbReference type="EMBL" id="GMA92599.1"/>
    </source>
</evidence>
<proteinExistence type="predicted"/>
<sequence length="116" mass="12231">MAEAVNVRDALLTYRDGAEVVLSTRALGLGADLAHERLTAALHRGHDGETSRLVATALLHLILGDASLAQQRLQADSLGVVSPDAPDASDPGLVFRLGVELLLSGLELAEQTARRE</sequence>
<dbReference type="Gene3D" id="1.10.357.10">
    <property type="entry name" value="Tetracycline Repressor, domain 2"/>
    <property type="match status" value="1"/>
</dbReference>
<dbReference type="EMBL" id="BSVA01000001">
    <property type="protein sequence ID" value="GMA92599.1"/>
    <property type="molecule type" value="Genomic_DNA"/>
</dbReference>